<dbReference type="InterPro" id="IPR039008">
    <property type="entry name" value="IF_rod_dom"/>
</dbReference>
<dbReference type="GO" id="GO:0005198">
    <property type="term" value="F:structural molecule activity"/>
    <property type="evidence" value="ECO:0007669"/>
    <property type="project" value="InterPro"/>
</dbReference>
<feature type="coiled-coil region" evidence="4">
    <location>
        <begin position="285"/>
        <end position="379"/>
    </location>
</feature>
<accession>A0A8T2PB34</accession>
<dbReference type="OrthoDB" id="2441647at2759"/>
<dbReference type="SMART" id="SM01391">
    <property type="entry name" value="Filament"/>
    <property type="match status" value="1"/>
</dbReference>
<dbReference type="EMBL" id="JAFBMS010000009">
    <property type="protein sequence ID" value="KAG9349439.1"/>
    <property type="molecule type" value="Genomic_DNA"/>
</dbReference>
<feature type="coiled-coil region" evidence="4">
    <location>
        <begin position="185"/>
        <end position="230"/>
    </location>
</feature>
<keyword evidence="8" id="KW-1185">Reference proteome</keyword>
<dbReference type="Proteomes" id="UP000824540">
    <property type="component" value="Unassembled WGS sequence"/>
</dbReference>
<name>A0A8T2PB34_9TELE</name>
<dbReference type="PROSITE" id="PS51842">
    <property type="entry name" value="IF_ROD_2"/>
    <property type="match status" value="1"/>
</dbReference>
<feature type="compositionally biased region" description="Acidic residues" evidence="5">
    <location>
        <begin position="436"/>
        <end position="460"/>
    </location>
</feature>
<evidence type="ECO:0000256" key="5">
    <source>
        <dbReference type="SAM" id="MobiDB-lite"/>
    </source>
</evidence>
<dbReference type="FunFam" id="1.20.5.500:FF:000001">
    <property type="entry name" value="Type II keratin 23"/>
    <property type="match status" value="1"/>
</dbReference>
<evidence type="ECO:0000313" key="8">
    <source>
        <dbReference type="Proteomes" id="UP000824540"/>
    </source>
</evidence>
<dbReference type="GO" id="GO:0005882">
    <property type="term" value="C:intermediate filament"/>
    <property type="evidence" value="ECO:0007669"/>
    <property type="project" value="UniProtKB-KW"/>
</dbReference>
<dbReference type="Pfam" id="PF00038">
    <property type="entry name" value="Filament"/>
    <property type="match status" value="1"/>
</dbReference>
<evidence type="ECO:0000259" key="6">
    <source>
        <dbReference type="PROSITE" id="PS51842"/>
    </source>
</evidence>
<feature type="region of interest" description="Disordered" evidence="5">
    <location>
        <begin position="422"/>
        <end position="460"/>
    </location>
</feature>
<evidence type="ECO:0000256" key="4">
    <source>
        <dbReference type="SAM" id="Coils"/>
    </source>
</evidence>
<dbReference type="PANTHER" id="PTHR23239:SF358">
    <property type="entry name" value="KERATIN, TYPE I CYTOSKELETAL 18"/>
    <property type="match status" value="1"/>
</dbReference>
<feature type="domain" description="IF rod" evidence="6">
    <location>
        <begin position="75"/>
        <end position="387"/>
    </location>
</feature>
<gene>
    <name evidence="7" type="ORF">JZ751_027882</name>
</gene>
<keyword evidence="1" id="KW-0416">Keratin</keyword>
<evidence type="ECO:0000256" key="3">
    <source>
        <dbReference type="ARBA" id="ARBA00023054"/>
    </source>
</evidence>
<reference evidence="7" key="1">
    <citation type="thesis" date="2021" institute="BYU ScholarsArchive" country="Provo, UT, USA">
        <title>Applications of and Algorithms for Genome Assembly and Genomic Analyses with an Emphasis on Marine Teleosts.</title>
        <authorList>
            <person name="Pickett B.D."/>
        </authorList>
    </citation>
    <scope>NUCLEOTIDE SEQUENCE</scope>
    <source>
        <strain evidence="7">HI-2016</strain>
    </source>
</reference>
<feature type="coiled-coil region" evidence="4">
    <location>
        <begin position="79"/>
        <end position="149"/>
    </location>
</feature>
<dbReference type="PRINTS" id="PR01248">
    <property type="entry name" value="TYPE1KERATIN"/>
</dbReference>
<dbReference type="Gene3D" id="1.20.5.170">
    <property type="match status" value="1"/>
</dbReference>
<proteinExistence type="predicted"/>
<dbReference type="Gene3D" id="1.20.5.1160">
    <property type="entry name" value="Vasodilator-stimulated phosphoprotein"/>
    <property type="match status" value="1"/>
</dbReference>
<keyword evidence="3 4" id="KW-0175">Coiled coil</keyword>
<organism evidence="7 8">
    <name type="scientific">Albula glossodonta</name>
    <name type="common">roundjaw bonefish</name>
    <dbReference type="NCBI Taxonomy" id="121402"/>
    <lineage>
        <taxon>Eukaryota</taxon>
        <taxon>Metazoa</taxon>
        <taxon>Chordata</taxon>
        <taxon>Craniata</taxon>
        <taxon>Vertebrata</taxon>
        <taxon>Euteleostomi</taxon>
        <taxon>Actinopterygii</taxon>
        <taxon>Neopterygii</taxon>
        <taxon>Teleostei</taxon>
        <taxon>Albuliformes</taxon>
        <taxon>Albulidae</taxon>
        <taxon>Albula</taxon>
    </lineage>
</organism>
<comment type="caution">
    <text evidence="7">The sequence shown here is derived from an EMBL/GenBank/DDBJ whole genome shotgun (WGS) entry which is preliminary data.</text>
</comment>
<dbReference type="SUPFAM" id="SSF64593">
    <property type="entry name" value="Intermediate filament protein, coiled coil region"/>
    <property type="match status" value="2"/>
</dbReference>
<sequence length="460" mass="52049">MSYSTRSVNRPQNFSSMSASVTPMIRRGLSSAISMHGGAGGNGSRISVSSIQGVANATRPYVQMNEAVPGIATDGKETMKGLNNRLDKYLSRVRMLEESNRQLEDKIKEELLKRGAVDGRDWSAYEDKLADLRKQIRDMTMDNSQLLLQIDNARLAADDFKVKLESEQALRQGVEQDITGLRKIIDDTNLSRMQLEGQIESTKEELAFLKKNHEEEVKDLRDQIRDANVTVEMDSPKGPDMNEIISKTRTQYEKAAQKNREDMDAWYQNKFDNLTAEVSQNTEALQEGKSEVNGLRRQKQALEIDLQALHNMNRTLEGTLADTQSNYAQQMNLLNQQLRQLEAELGDLRAQAERQAAEYQALLNLKEKLENEIADYHRLLEGEGGEDRVEFSLEQALQAVPQPEKVKKVIIINQEMVDGEVVSQEQMEMVPANNSAEEEEEEEEEDEAPQSPPEEEATSE</sequence>
<dbReference type="Gene3D" id="1.20.5.500">
    <property type="entry name" value="Single helix bin"/>
    <property type="match status" value="1"/>
</dbReference>
<evidence type="ECO:0000313" key="7">
    <source>
        <dbReference type="EMBL" id="KAG9349439.1"/>
    </source>
</evidence>
<dbReference type="InterPro" id="IPR002957">
    <property type="entry name" value="Keratin_I"/>
</dbReference>
<dbReference type="AlphaFoldDB" id="A0A8T2PB34"/>
<protein>
    <recommendedName>
        <fullName evidence="6">IF rod domain-containing protein</fullName>
    </recommendedName>
</protein>
<dbReference type="PANTHER" id="PTHR23239">
    <property type="entry name" value="INTERMEDIATE FILAMENT"/>
    <property type="match status" value="1"/>
</dbReference>
<evidence type="ECO:0000256" key="2">
    <source>
        <dbReference type="ARBA" id="ARBA00022754"/>
    </source>
</evidence>
<dbReference type="FunFam" id="1.20.5.1160:FF:000002">
    <property type="entry name" value="Type I keratin 10"/>
    <property type="match status" value="1"/>
</dbReference>
<keyword evidence="2" id="KW-0403">Intermediate filament</keyword>
<evidence type="ECO:0000256" key="1">
    <source>
        <dbReference type="ARBA" id="ARBA00022744"/>
    </source>
</evidence>